<gene>
    <name evidence="3" type="ORF">RJG54_06895</name>
</gene>
<evidence type="ECO:0000259" key="2">
    <source>
        <dbReference type="PROSITE" id="PS51371"/>
    </source>
</evidence>
<dbReference type="SUPFAM" id="SSF53448">
    <property type="entry name" value="Nucleotide-diphospho-sugar transferases"/>
    <property type="match status" value="1"/>
</dbReference>
<keyword evidence="1" id="KW-0129">CBS domain</keyword>
<proteinExistence type="predicted"/>
<evidence type="ECO:0000313" key="3">
    <source>
        <dbReference type="EMBL" id="WNL15952.1"/>
    </source>
</evidence>
<dbReference type="AlphaFoldDB" id="A0AA96CU83"/>
<organism evidence="3">
    <name type="scientific">Arcobacter sp. AZ-2023</name>
    <dbReference type="NCBI Taxonomy" id="3074453"/>
    <lineage>
        <taxon>Bacteria</taxon>
        <taxon>Pseudomonadati</taxon>
        <taxon>Campylobacterota</taxon>
        <taxon>Epsilonproteobacteria</taxon>
        <taxon>Campylobacterales</taxon>
        <taxon>Arcobacteraceae</taxon>
        <taxon>Arcobacter</taxon>
    </lineage>
</organism>
<dbReference type="InterPro" id="IPR046342">
    <property type="entry name" value="CBS_dom_sf"/>
</dbReference>
<dbReference type="InterPro" id="IPR050486">
    <property type="entry name" value="Mannose-1P_guanyltransferase"/>
</dbReference>
<sequence>MNFKKYCHKLSDLKIFDDVLVALEQTGVGSLVVIDETSRLVGLITDGDIRRALLKKETNIEAIINKKPEIWLNTESRQAGINHMKKIHRNILPIVDKENKLVDVLCLDEISFDTIDNPVVIMAGGLGTRLYPLTKETPKPMLLINGKPILERIIEKLITQGFQNFYISINYLGEQIKEYFKDGSKWDISIKYIEETKKLGTAGALFQLKKMIHKPLIVMNGDIITDLDFRHFLTFHQEMNSLSTMCLSKQIHQIPFGVVEFDSDFKIISMKEKPKHEYYVNMGIYVVSPNVLEYIPENEYYDMPTLFQNLINDKKNARVFVFDGLWNDIGRVEDYKLANL</sequence>
<dbReference type="Pfam" id="PF00483">
    <property type="entry name" value="NTP_transferase"/>
    <property type="match status" value="1"/>
</dbReference>
<dbReference type="InterPro" id="IPR029044">
    <property type="entry name" value="Nucleotide-diphossugar_trans"/>
</dbReference>
<dbReference type="Gene3D" id="3.90.550.10">
    <property type="entry name" value="Spore Coat Polysaccharide Biosynthesis Protein SpsA, Chain A"/>
    <property type="match status" value="1"/>
</dbReference>
<dbReference type="PROSITE" id="PS51371">
    <property type="entry name" value="CBS"/>
    <property type="match status" value="1"/>
</dbReference>
<accession>A0AA96CU83</accession>
<dbReference type="PANTHER" id="PTHR22572">
    <property type="entry name" value="SUGAR-1-PHOSPHATE GUANYL TRANSFERASE"/>
    <property type="match status" value="1"/>
</dbReference>
<dbReference type="Pfam" id="PF00571">
    <property type="entry name" value="CBS"/>
    <property type="match status" value="1"/>
</dbReference>
<dbReference type="InterPro" id="IPR005835">
    <property type="entry name" value="NTP_transferase_dom"/>
</dbReference>
<feature type="domain" description="CBS" evidence="2">
    <location>
        <begin position="1"/>
        <end position="60"/>
    </location>
</feature>
<name>A0AA96CU83_9BACT</name>
<dbReference type="SUPFAM" id="SSF54631">
    <property type="entry name" value="CBS-domain pair"/>
    <property type="match status" value="1"/>
</dbReference>
<dbReference type="InterPro" id="IPR000644">
    <property type="entry name" value="CBS_dom"/>
</dbReference>
<dbReference type="EMBL" id="CP134846">
    <property type="protein sequence ID" value="WNL15952.1"/>
    <property type="molecule type" value="Genomic_DNA"/>
</dbReference>
<evidence type="ECO:0000256" key="1">
    <source>
        <dbReference type="PROSITE-ProRule" id="PRU00703"/>
    </source>
</evidence>
<dbReference type="CDD" id="cd06426">
    <property type="entry name" value="NTP_transferase_like_2"/>
    <property type="match status" value="1"/>
</dbReference>
<dbReference type="Gene3D" id="3.10.580.10">
    <property type="entry name" value="CBS-domain"/>
    <property type="match status" value="1"/>
</dbReference>
<protein>
    <submittedName>
        <fullName evidence="3">Nucleotidyltransferase family protein</fullName>
    </submittedName>
</protein>
<reference evidence="3" key="1">
    <citation type="submission" date="2023-09" db="EMBL/GenBank/DDBJ databases">
        <title>Arcobacter tbilisiensis sp. nov. isolated from chicken meat in Tbilisi, Georgia.</title>
        <authorList>
            <person name="Matthias R."/>
            <person name="Zautner A.E."/>
        </authorList>
    </citation>
    <scope>NUCLEOTIDE SEQUENCE</scope>
    <source>
        <strain evidence="3">LEO 107</strain>
    </source>
</reference>